<sequence>MRNILMTGVAALAASWVVAACTAADKEGSDAQAALEGANKTKALYCMDLLFNQKNIDAARTECWGETYIQHNPYAPDGPEALFAFLTPFFEANPDLRIDVKRVATEGDLVWIHYNNKPTPDSLGMAVVDILRMEDGKFVEHWDVVQQVPEESANDNTMF</sequence>
<keyword evidence="1" id="KW-0732">Signal</keyword>
<dbReference type="EMBL" id="JBHPON010000003">
    <property type="protein sequence ID" value="MFC6037709.1"/>
    <property type="molecule type" value="Genomic_DNA"/>
</dbReference>
<evidence type="ECO:0000313" key="3">
    <source>
        <dbReference type="EMBL" id="MFC6037709.1"/>
    </source>
</evidence>
<proteinExistence type="predicted"/>
<keyword evidence="4" id="KW-1185">Reference proteome</keyword>
<comment type="caution">
    <text evidence="3">The sequence shown here is derived from an EMBL/GenBank/DDBJ whole genome shotgun (WGS) entry which is preliminary data.</text>
</comment>
<reference evidence="3 4" key="1">
    <citation type="submission" date="2024-09" db="EMBL/GenBank/DDBJ databases">
        <authorList>
            <person name="Zhang Z.-H."/>
        </authorList>
    </citation>
    <scope>NUCLEOTIDE SEQUENCE [LARGE SCALE GENOMIC DNA]</scope>
    <source>
        <strain evidence="3 4">HHTR114</strain>
    </source>
</reference>
<name>A0ABW1L0L7_9PROT</name>
<evidence type="ECO:0000256" key="1">
    <source>
        <dbReference type="SAM" id="SignalP"/>
    </source>
</evidence>
<protein>
    <submittedName>
        <fullName evidence="3">Nuclear transport factor 2 family protein</fullName>
    </submittedName>
</protein>
<dbReference type="SUPFAM" id="SSF54427">
    <property type="entry name" value="NTF2-like"/>
    <property type="match status" value="1"/>
</dbReference>
<dbReference type="InterPro" id="IPR037401">
    <property type="entry name" value="SnoaL-like"/>
</dbReference>
<evidence type="ECO:0000259" key="2">
    <source>
        <dbReference type="Pfam" id="PF12680"/>
    </source>
</evidence>
<gene>
    <name evidence="3" type="ORF">ACFMB1_19305</name>
</gene>
<accession>A0ABW1L0L7</accession>
<dbReference type="InterPro" id="IPR032710">
    <property type="entry name" value="NTF2-like_dom_sf"/>
</dbReference>
<dbReference type="RefSeq" id="WP_379880900.1">
    <property type="nucleotide sequence ID" value="NZ_JBHPON010000003.1"/>
</dbReference>
<dbReference type="InterPro" id="IPR009959">
    <property type="entry name" value="Cyclase_SnoaL-like"/>
</dbReference>
<dbReference type="Proteomes" id="UP001596116">
    <property type="component" value="Unassembled WGS sequence"/>
</dbReference>
<evidence type="ECO:0000313" key="4">
    <source>
        <dbReference type="Proteomes" id="UP001596116"/>
    </source>
</evidence>
<dbReference type="PANTHER" id="PTHR38436">
    <property type="entry name" value="POLYKETIDE CYCLASE SNOAL-LIKE DOMAIN"/>
    <property type="match status" value="1"/>
</dbReference>
<dbReference type="PROSITE" id="PS51257">
    <property type="entry name" value="PROKAR_LIPOPROTEIN"/>
    <property type="match status" value="1"/>
</dbReference>
<organism evidence="3 4">
    <name type="scientific">Hyphococcus aureus</name>
    <dbReference type="NCBI Taxonomy" id="2666033"/>
    <lineage>
        <taxon>Bacteria</taxon>
        <taxon>Pseudomonadati</taxon>
        <taxon>Pseudomonadota</taxon>
        <taxon>Alphaproteobacteria</taxon>
        <taxon>Parvularculales</taxon>
        <taxon>Parvularculaceae</taxon>
        <taxon>Hyphococcus</taxon>
    </lineage>
</organism>
<feature type="signal peptide" evidence="1">
    <location>
        <begin position="1"/>
        <end position="19"/>
    </location>
</feature>
<dbReference type="Pfam" id="PF12680">
    <property type="entry name" value="SnoaL_2"/>
    <property type="match status" value="1"/>
</dbReference>
<dbReference type="PANTHER" id="PTHR38436:SF1">
    <property type="entry name" value="ESTER CYCLASE"/>
    <property type="match status" value="1"/>
</dbReference>
<feature type="chain" id="PRO_5046596464" evidence="1">
    <location>
        <begin position="20"/>
        <end position="159"/>
    </location>
</feature>
<dbReference type="Gene3D" id="3.10.450.50">
    <property type="match status" value="1"/>
</dbReference>
<feature type="domain" description="SnoaL-like" evidence="2">
    <location>
        <begin position="50"/>
        <end position="141"/>
    </location>
</feature>